<feature type="compositionally biased region" description="Polar residues" evidence="2">
    <location>
        <begin position="597"/>
        <end position="610"/>
    </location>
</feature>
<dbReference type="GO" id="GO:0030705">
    <property type="term" value="P:cytoskeleton-dependent intracellular transport"/>
    <property type="evidence" value="ECO:0007669"/>
    <property type="project" value="TreeGrafter"/>
</dbReference>
<dbReference type="GO" id="GO:0051959">
    <property type="term" value="F:dynein light intermediate chain binding"/>
    <property type="evidence" value="ECO:0007669"/>
    <property type="project" value="TreeGrafter"/>
</dbReference>
<evidence type="ECO:0000313" key="3">
    <source>
        <dbReference type="EMBL" id="KAF6038460.1"/>
    </source>
</evidence>
<dbReference type="Proteomes" id="UP000593567">
    <property type="component" value="Unassembled WGS sequence"/>
</dbReference>
<organism evidence="3 4">
    <name type="scientific">Bugula neritina</name>
    <name type="common">Brown bryozoan</name>
    <name type="synonym">Sertularia neritina</name>
    <dbReference type="NCBI Taxonomy" id="10212"/>
    <lineage>
        <taxon>Eukaryota</taxon>
        <taxon>Metazoa</taxon>
        <taxon>Spiralia</taxon>
        <taxon>Lophotrochozoa</taxon>
        <taxon>Bryozoa</taxon>
        <taxon>Gymnolaemata</taxon>
        <taxon>Cheilostomatida</taxon>
        <taxon>Flustrina</taxon>
        <taxon>Buguloidea</taxon>
        <taxon>Bugulidae</taxon>
        <taxon>Bugula</taxon>
    </lineage>
</organism>
<keyword evidence="4" id="KW-1185">Reference proteome</keyword>
<feature type="compositionally biased region" description="Low complexity" evidence="2">
    <location>
        <begin position="747"/>
        <end position="764"/>
    </location>
</feature>
<reference evidence="3" key="1">
    <citation type="submission" date="2020-06" db="EMBL/GenBank/DDBJ databases">
        <title>Draft genome of Bugula neritina, a colonial animal packing powerful symbionts and potential medicines.</title>
        <authorList>
            <person name="Rayko M."/>
        </authorList>
    </citation>
    <scope>NUCLEOTIDE SEQUENCE [LARGE SCALE GENOMIC DNA]</scope>
    <source>
        <strain evidence="3">Kwan_BN1</strain>
    </source>
</reference>
<evidence type="ECO:0000256" key="1">
    <source>
        <dbReference type="SAM" id="Coils"/>
    </source>
</evidence>
<evidence type="ECO:0000256" key="2">
    <source>
        <dbReference type="SAM" id="MobiDB-lite"/>
    </source>
</evidence>
<dbReference type="PANTHER" id="PTHR18947:SF28">
    <property type="entry name" value="GIRDIN, ISOFORM A"/>
    <property type="match status" value="1"/>
</dbReference>
<protein>
    <submittedName>
        <fullName evidence="3">Uncharacterized protein</fullName>
    </submittedName>
</protein>
<dbReference type="OrthoDB" id="10254988at2759"/>
<evidence type="ECO:0000313" key="4">
    <source>
        <dbReference type="Proteomes" id="UP000593567"/>
    </source>
</evidence>
<comment type="caution">
    <text evidence="3">The sequence shown here is derived from an EMBL/GenBank/DDBJ whole genome shotgun (WGS) entry which is preliminary data.</text>
</comment>
<dbReference type="GO" id="GO:0005813">
    <property type="term" value="C:centrosome"/>
    <property type="evidence" value="ECO:0007669"/>
    <property type="project" value="TreeGrafter"/>
</dbReference>
<feature type="region of interest" description="Disordered" evidence="2">
    <location>
        <begin position="116"/>
        <end position="136"/>
    </location>
</feature>
<name>A0A7J7KIE1_BUGNE</name>
<feature type="region of interest" description="Disordered" evidence="2">
    <location>
        <begin position="814"/>
        <end position="834"/>
    </location>
</feature>
<dbReference type="GO" id="GO:0005737">
    <property type="term" value="C:cytoplasm"/>
    <property type="evidence" value="ECO:0007669"/>
    <property type="project" value="TreeGrafter"/>
</dbReference>
<sequence length="968" mass="109629">MQKTIMDKKTIKDLREELVQEKLKSQQITNELEQLRSDLHRMGLDKDKLEADVSAADEHRLKALQEMMEDARKQSLSIKEEKIKTLEQNLEETKNLNATLHRQLDTMQKEYQSYLDRKQSEPSTNTTTINVQATPGKQSSSISQLVIKKTPQQGPVQQIQSEHYLAVQHELMKGQRQIATLKSENAGLKSHSMYSEERAKKLETNLAVVKGEKNSLNAQNAQLQVENTTLQSQSNSLLKQNSRLQQKLAKLQSDFEETAVSHQELNETYESLVQDHEQLQSLNEQLSSEYEALISEHGMLKSQYKQQKEEMAELNRSKHNLAKEKAAIEEMRQSMHKERLSLQLDDSFSFNQDMKRLSEEKQLFQQQTDKMRGEYRDLLSEYKNVKTEYNQLKLKHTELNGDMADCRDQLNKLDIQNAKLVNKCEALERQNTKLEEENKQLLFQLQALLQQNQELLSQTLETSEHFREEESIYRDKLAHVTRAKEKLEEKIMDQYKNLERSNKKKGIGAVLVKKAKGFINKRSRDAARRQTIAGINYISGTSESIGQSAASKSCTQCNSCSKVPQKNSEGKLMSRKDLTKSQLDLVYGSESVEDSRSLSGVSIGSKGSSRGSEDIATGPSEFTLSKSNKVINERHLQVRLRRSRVKAQSIENLFDSQSAGIVQKDEPVSAFHTPHTKRLSSDIRPESNKSTLYNSAVSHHLSSDHRKIAVSTTALNVSGSVGPLREVSLVIPVDELYKENGARSSDDLLSSQNDSSVSSPMSSNRSDRIDNSYKSSQKNGGIFFHHQPLSQRSSTGERRRQMWLYDYAGDSDDDGRSLLSNRSSEDQFPTKDCDDLLPTKDVGFRNSESLKSSASSNSLSLSSPPLYISVYLSSPPLYTSVYLSSPPLYTSVYLSSPPLYISVYLSSPPLYISVYLSSPPLYISVYLSSPPLYTSVYLSSPPLYTSVYLSQYHLTSLYLGLLYKPVKS</sequence>
<dbReference type="AlphaFoldDB" id="A0A7J7KIE1"/>
<accession>A0A7J7KIE1</accession>
<dbReference type="GO" id="GO:0008017">
    <property type="term" value="F:microtubule binding"/>
    <property type="evidence" value="ECO:0007669"/>
    <property type="project" value="TreeGrafter"/>
</dbReference>
<keyword evidence="1" id="KW-0175">Coiled coil</keyword>
<dbReference type="PANTHER" id="PTHR18947">
    <property type="entry name" value="HOOK PROTEINS"/>
    <property type="match status" value="1"/>
</dbReference>
<dbReference type="EMBL" id="VXIV02000413">
    <property type="protein sequence ID" value="KAF6038460.1"/>
    <property type="molecule type" value="Genomic_DNA"/>
</dbReference>
<feature type="region of interest" description="Disordered" evidence="2">
    <location>
        <begin position="742"/>
        <end position="797"/>
    </location>
</feature>
<feature type="region of interest" description="Disordered" evidence="2">
    <location>
        <begin position="556"/>
        <end position="575"/>
    </location>
</feature>
<feature type="region of interest" description="Disordered" evidence="2">
    <location>
        <begin position="597"/>
        <end position="620"/>
    </location>
</feature>
<gene>
    <name evidence="3" type="ORF">EB796_003243</name>
</gene>
<feature type="compositionally biased region" description="Polar residues" evidence="2">
    <location>
        <begin position="556"/>
        <end position="567"/>
    </location>
</feature>
<feature type="compositionally biased region" description="Basic and acidic residues" evidence="2">
    <location>
        <begin position="823"/>
        <end position="834"/>
    </location>
</feature>
<feature type="compositionally biased region" description="Polar residues" evidence="2">
    <location>
        <begin position="121"/>
        <end position="136"/>
    </location>
</feature>
<proteinExistence type="predicted"/>
<dbReference type="GO" id="GO:0031122">
    <property type="term" value="P:cytoplasmic microtubule organization"/>
    <property type="evidence" value="ECO:0007669"/>
    <property type="project" value="TreeGrafter"/>
</dbReference>
<feature type="coiled-coil region" evidence="1">
    <location>
        <begin position="199"/>
        <end position="504"/>
    </location>
</feature>